<name>A0A381WD70_9ZZZZ</name>
<gene>
    <name evidence="1" type="ORF">METZ01_LOCUS102832</name>
</gene>
<dbReference type="AlphaFoldDB" id="A0A381WD70"/>
<protein>
    <recommendedName>
        <fullName evidence="2">DUF5683 domain-containing protein</fullName>
    </recommendedName>
</protein>
<proteinExistence type="predicted"/>
<organism evidence="1">
    <name type="scientific">marine metagenome</name>
    <dbReference type="NCBI Taxonomy" id="408172"/>
    <lineage>
        <taxon>unclassified sequences</taxon>
        <taxon>metagenomes</taxon>
        <taxon>ecological metagenomes</taxon>
    </lineage>
</organism>
<evidence type="ECO:0008006" key="2">
    <source>
        <dbReference type="Google" id="ProtNLM"/>
    </source>
</evidence>
<sequence length="307" mass="35254">MRTILIFILAVQFISASDLYNLDNRFYSSYYFFQDSLDSNNINQNLSDDTLTVYPARPMLYSLIFPGLGQWHNKSPLWKIGLFSGIEAVSILSGMQWIKKADDIRVNYELFADDNWDLETWVYNTLSTPIGNYADVHINGTHKLTLKLSGSLAEQFGTFVTSDSLEDNAHWVYSGEVTVLRDRDFYENIGKYDQFVGGWTDCYDQSNNQQWFEVYKDVGDSVETIITTPSKEDYVSKRAESNDYLNMAKFAISAMMFNHVVSAMDAVWSTQNRNRPKKSKEVKTDVGLLYDKYSKYGVGGVSISLYW</sequence>
<dbReference type="EMBL" id="UINC01011311">
    <property type="protein sequence ID" value="SVA49978.1"/>
    <property type="molecule type" value="Genomic_DNA"/>
</dbReference>
<evidence type="ECO:0000313" key="1">
    <source>
        <dbReference type="EMBL" id="SVA49978.1"/>
    </source>
</evidence>
<accession>A0A381WD70</accession>
<reference evidence="1" key="1">
    <citation type="submission" date="2018-05" db="EMBL/GenBank/DDBJ databases">
        <authorList>
            <person name="Lanie J.A."/>
            <person name="Ng W.-L."/>
            <person name="Kazmierczak K.M."/>
            <person name="Andrzejewski T.M."/>
            <person name="Davidsen T.M."/>
            <person name="Wayne K.J."/>
            <person name="Tettelin H."/>
            <person name="Glass J.I."/>
            <person name="Rusch D."/>
            <person name="Podicherti R."/>
            <person name="Tsui H.-C.T."/>
            <person name="Winkler M.E."/>
        </authorList>
    </citation>
    <scope>NUCLEOTIDE SEQUENCE</scope>
</reference>